<protein>
    <submittedName>
        <fullName evidence="8">Multiple coagulation factor deficiency protein 2 homolog isoform X2</fullName>
    </submittedName>
</protein>
<evidence type="ECO:0000259" key="6">
    <source>
        <dbReference type="PROSITE" id="PS50222"/>
    </source>
</evidence>
<dbReference type="Pfam" id="PF13499">
    <property type="entry name" value="EF-hand_7"/>
    <property type="match status" value="1"/>
</dbReference>
<organism evidence="7 8">
    <name type="scientific">Hyalella azteca</name>
    <name type="common">Amphipod</name>
    <dbReference type="NCBI Taxonomy" id="294128"/>
    <lineage>
        <taxon>Eukaryota</taxon>
        <taxon>Metazoa</taxon>
        <taxon>Ecdysozoa</taxon>
        <taxon>Arthropoda</taxon>
        <taxon>Crustacea</taxon>
        <taxon>Multicrustacea</taxon>
        <taxon>Malacostraca</taxon>
        <taxon>Eumalacostraca</taxon>
        <taxon>Peracarida</taxon>
        <taxon>Amphipoda</taxon>
        <taxon>Senticaudata</taxon>
        <taxon>Talitrida</taxon>
        <taxon>Talitroidea</taxon>
        <taxon>Hyalellidae</taxon>
        <taxon>Hyalella</taxon>
    </lineage>
</organism>
<feature type="signal peptide" evidence="5">
    <location>
        <begin position="1"/>
        <end position="21"/>
    </location>
</feature>
<evidence type="ECO:0000256" key="2">
    <source>
        <dbReference type="ARBA" id="ARBA00022737"/>
    </source>
</evidence>
<dbReference type="Gene3D" id="1.10.238.10">
    <property type="entry name" value="EF-hand"/>
    <property type="match status" value="1"/>
</dbReference>
<dbReference type="PROSITE" id="PS00018">
    <property type="entry name" value="EF_HAND_1"/>
    <property type="match status" value="2"/>
</dbReference>
<dbReference type="InterPro" id="IPR052110">
    <property type="entry name" value="MCFD2-like"/>
</dbReference>
<evidence type="ECO:0000313" key="8">
    <source>
        <dbReference type="RefSeq" id="XP_018009341.1"/>
    </source>
</evidence>
<evidence type="ECO:0000256" key="1">
    <source>
        <dbReference type="ARBA" id="ARBA00022729"/>
    </source>
</evidence>
<dbReference type="InterPro" id="IPR002048">
    <property type="entry name" value="EF_hand_dom"/>
</dbReference>
<proteinExistence type="predicted"/>
<keyword evidence="1 5" id="KW-0732">Signal</keyword>
<feature type="domain" description="EF-hand" evidence="6">
    <location>
        <begin position="133"/>
        <end position="163"/>
    </location>
</feature>
<feature type="chain" id="PRO_5034527332" evidence="5">
    <location>
        <begin position="22"/>
        <end position="163"/>
    </location>
</feature>
<feature type="compositionally biased region" description="Basic residues" evidence="4">
    <location>
        <begin position="33"/>
        <end position="44"/>
    </location>
</feature>
<dbReference type="OMA" id="FFKSHDG"/>
<gene>
    <name evidence="8" type="primary">LOC108666899</name>
</gene>
<dbReference type="SUPFAM" id="SSF47473">
    <property type="entry name" value="EF-hand"/>
    <property type="match status" value="1"/>
</dbReference>
<feature type="region of interest" description="Disordered" evidence="4">
    <location>
        <begin position="26"/>
        <end position="53"/>
    </location>
</feature>
<dbReference type="InterPro" id="IPR011992">
    <property type="entry name" value="EF-hand-dom_pair"/>
</dbReference>
<evidence type="ECO:0000256" key="4">
    <source>
        <dbReference type="SAM" id="MobiDB-lite"/>
    </source>
</evidence>
<dbReference type="PANTHER" id="PTHR23104">
    <property type="entry name" value="MULTIPLE COAGULATION FACTOR DEFICIENCY PROTEIN 2 NEURAL STEM CELL DERIVED NEURONAL SURVIVAL PROTEIN"/>
    <property type="match status" value="1"/>
</dbReference>
<dbReference type="RefSeq" id="XP_018009341.1">
    <property type="nucleotide sequence ID" value="XM_018153852.2"/>
</dbReference>
<dbReference type="InterPro" id="IPR018247">
    <property type="entry name" value="EF_Hand_1_Ca_BS"/>
</dbReference>
<keyword evidence="2" id="KW-0677">Repeat</keyword>
<evidence type="ECO:0000256" key="3">
    <source>
        <dbReference type="ARBA" id="ARBA00022837"/>
    </source>
</evidence>
<reference evidence="8" key="1">
    <citation type="submission" date="2025-08" db="UniProtKB">
        <authorList>
            <consortium name="RefSeq"/>
        </authorList>
    </citation>
    <scope>IDENTIFICATION</scope>
    <source>
        <tissue evidence="8">Whole organism</tissue>
    </source>
</reference>
<dbReference type="AlphaFoldDB" id="A0A8B7N664"/>
<dbReference type="GeneID" id="108666899"/>
<name>A0A8B7N664_HYAAZ</name>
<sequence length="163" mass="18422">MQLLKPSTILMLGVVLSKTCAVRTQSRGDPAYHHHQHMERHHAPTSKEGGGDGILHDQALLGDRQHMEEDLAHQLSAEQISKMSPGELEYHYFKVHDFDKNGKLDGLEILVAIGHVVHLPGVEQGIDVKQLPQITEMIDEVFEEADGNKDGYLSYYEYARTRR</sequence>
<dbReference type="PANTHER" id="PTHR23104:SF1">
    <property type="entry name" value="EF-HAND DOMAIN-CONTAINING PROTEIN"/>
    <property type="match status" value="1"/>
</dbReference>
<keyword evidence="7" id="KW-1185">Reference proteome</keyword>
<dbReference type="PROSITE" id="PS50222">
    <property type="entry name" value="EF_HAND_2"/>
    <property type="match status" value="1"/>
</dbReference>
<accession>A0A8B7N664</accession>
<evidence type="ECO:0000256" key="5">
    <source>
        <dbReference type="SAM" id="SignalP"/>
    </source>
</evidence>
<dbReference type="OrthoDB" id="289247at2759"/>
<dbReference type="Proteomes" id="UP000694843">
    <property type="component" value="Unplaced"/>
</dbReference>
<keyword evidence="3" id="KW-0106">Calcium</keyword>
<dbReference type="GO" id="GO:0005509">
    <property type="term" value="F:calcium ion binding"/>
    <property type="evidence" value="ECO:0007669"/>
    <property type="project" value="InterPro"/>
</dbReference>
<evidence type="ECO:0000313" key="7">
    <source>
        <dbReference type="Proteomes" id="UP000694843"/>
    </source>
</evidence>